<sequence length="173" mass="18887">MTPPKVPTRPRTGRPRQPSGPTDEGSSPASAIAADRLGHVIKRVEQALIGRKSQLLREFDLTVPQYAALLLLASADGMSAAQLARDSMVTPQTMATVLANLEAKGLIEREPSRMHQKLLVNRVTPAGRALVERADEAALRVENRLAAAFDNEERVRFREFLERTVAVLGAVDD</sequence>
<name>A0A1C4VU19_9ACTN</name>
<feature type="domain" description="HTH marR-type" evidence="2">
    <location>
        <begin position="34"/>
        <end position="166"/>
    </location>
</feature>
<proteinExistence type="predicted"/>
<evidence type="ECO:0000313" key="3">
    <source>
        <dbReference type="EMBL" id="SCE87301.1"/>
    </source>
</evidence>
<dbReference type="EMBL" id="LT607410">
    <property type="protein sequence ID" value="SCE87301.1"/>
    <property type="molecule type" value="Genomic_DNA"/>
</dbReference>
<dbReference type="InterPro" id="IPR036390">
    <property type="entry name" value="WH_DNA-bd_sf"/>
</dbReference>
<dbReference type="PANTHER" id="PTHR33164:SF43">
    <property type="entry name" value="HTH-TYPE TRANSCRIPTIONAL REPRESSOR YETL"/>
    <property type="match status" value="1"/>
</dbReference>
<gene>
    <name evidence="3" type="ORF">GA0074696_1365</name>
</gene>
<protein>
    <submittedName>
        <fullName evidence="3">DNA-binding transcriptional regulator, MarR family</fullName>
    </submittedName>
</protein>
<dbReference type="RefSeq" id="WP_088960299.1">
    <property type="nucleotide sequence ID" value="NZ_LT607410.1"/>
</dbReference>
<dbReference type="InterPro" id="IPR000835">
    <property type="entry name" value="HTH_MarR-typ"/>
</dbReference>
<evidence type="ECO:0000256" key="1">
    <source>
        <dbReference type="SAM" id="MobiDB-lite"/>
    </source>
</evidence>
<dbReference type="InterPro" id="IPR036388">
    <property type="entry name" value="WH-like_DNA-bd_sf"/>
</dbReference>
<dbReference type="GO" id="GO:0003700">
    <property type="term" value="F:DNA-binding transcription factor activity"/>
    <property type="evidence" value="ECO:0007669"/>
    <property type="project" value="InterPro"/>
</dbReference>
<organism evidence="3 4">
    <name type="scientific">Micromonospora purpureochromogenes</name>
    <dbReference type="NCBI Taxonomy" id="47872"/>
    <lineage>
        <taxon>Bacteria</taxon>
        <taxon>Bacillati</taxon>
        <taxon>Actinomycetota</taxon>
        <taxon>Actinomycetes</taxon>
        <taxon>Micromonosporales</taxon>
        <taxon>Micromonosporaceae</taxon>
        <taxon>Micromonospora</taxon>
    </lineage>
</organism>
<dbReference type="InterPro" id="IPR039422">
    <property type="entry name" value="MarR/SlyA-like"/>
</dbReference>
<keyword evidence="3" id="KW-0238">DNA-binding</keyword>
<dbReference type="PROSITE" id="PS50995">
    <property type="entry name" value="HTH_MARR_2"/>
    <property type="match status" value="1"/>
</dbReference>
<dbReference type="GO" id="GO:0003677">
    <property type="term" value="F:DNA binding"/>
    <property type="evidence" value="ECO:0007669"/>
    <property type="project" value="UniProtKB-KW"/>
</dbReference>
<dbReference type="Proteomes" id="UP000198228">
    <property type="component" value="Chromosome I"/>
</dbReference>
<dbReference type="SUPFAM" id="SSF46785">
    <property type="entry name" value="Winged helix' DNA-binding domain"/>
    <property type="match status" value="1"/>
</dbReference>
<dbReference type="PANTHER" id="PTHR33164">
    <property type="entry name" value="TRANSCRIPTIONAL REGULATOR, MARR FAMILY"/>
    <property type="match status" value="1"/>
</dbReference>
<dbReference type="GO" id="GO:0006950">
    <property type="term" value="P:response to stress"/>
    <property type="evidence" value="ECO:0007669"/>
    <property type="project" value="TreeGrafter"/>
</dbReference>
<accession>A0A1C4VU19</accession>
<dbReference type="AlphaFoldDB" id="A0A1C4VU19"/>
<evidence type="ECO:0000259" key="2">
    <source>
        <dbReference type="PROSITE" id="PS50995"/>
    </source>
</evidence>
<evidence type="ECO:0000313" key="4">
    <source>
        <dbReference type="Proteomes" id="UP000198228"/>
    </source>
</evidence>
<reference evidence="3 4" key="1">
    <citation type="submission" date="2016-06" db="EMBL/GenBank/DDBJ databases">
        <authorList>
            <person name="Kjaerup R.B."/>
            <person name="Dalgaard T.S."/>
            <person name="Juul-Madsen H.R."/>
        </authorList>
    </citation>
    <scope>NUCLEOTIDE SEQUENCE [LARGE SCALE GENOMIC DNA]</scope>
    <source>
        <strain evidence="3 4">DSM 43821</strain>
    </source>
</reference>
<dbReference type="Pfam" id="PF12802">
    <property type="entry name" value="MarR_2"/>
    <property type="match status" value="1"/>
</dbReference>
<dbReference type="SMART" id="SM00347">
    <property type="entry name" value="HTH_MARR"/>
    <property type="match status" value="1"/>
</dbReference>
<feature type="region of interest" description="Disordered" evidence="1">
    <location>
        <begin position="1"/>
        <end position="29"/>
    </location>
</feature>
<dbReference type="Gene3D" id="1.10.10.10">
    <property type="entry name" value="Winged helix-like DNA-binding domain superfamily/Winged helix DNA-binding domain"/>
    <property type="match status" value="1"/>
</dbReference>